<dbReference type="EMBL" id="ASPP01003639">
    <property type="protein sequence ID" value="ETO33138.1"/>
    <property type="molecule type" value="Genomic_DNA"/>
</dbReference>
<keyword evidence="1" id="KW-1133">Transmembrane helix</keyword>
<sequence>MPTLISFTSLMRARHIDNLTPDVQDCKLNVIYNINIRSTIFAMDRMMPEPILSVHKSRHEMETDGVDVDMQMEMNEERRLRSGWSSFLIVSERDNNHITIWAISPTGGFEPKKTFVCFDSKLFIIIIIIIIIILSNNGINTNSDAHVNTLAFQKFQFRRGDVQSDEEYLFVGLTNGQLLRYNARDLLTTTFHSKQTMGKLIDGSEYVTPEVSTSVGQSPVIVRALTLSSQANKAKPVVCVNCLSRTHLIFQNNNSNHHNHQNILTIPLVITSHKGHDDVDDNDVDQSIAMENISLKTDAVFVDVCECNGLFFTLSDKHLWLYEFQNPFCFHNCDSFFIRHQVDLRYTPKAMLIEKHRKCLVIIQSEHRPFRSPQSKKSVNQVLCLCPNTHTFTYIYIYIHIHMYIRICIYKEHPENAFINGISSRN</sequence>
<keyword evidence="1" id="KW-0812">Transmembrane</keyword>
<gene>
    <name evidence="2" type="ORF">RFI_03968</name>
</gene>
<protein>
    <submittedName>
        <fullName evidence="2">Uncharacterized protein</fullName>
    </submittedName>
</protein>
<proteinExistence type="predicted"/>
<reference evidence="2 3" key="1">
    <citation type="journal article" date="2013" name="Curr. Biol.">
        <title>The Genome of the Foraminiferan Reticulomyxa filosa.</title>
        <authorList>
            <person name="Glockner G."/>
            <person name="Hulsmann N."/>
            <person name="Schleicher M."/>
            <person name="Noegel A.A."/>
            <person name="Eichinger L."/>
            <person name="Gallinger C."/>
            <person name="Pawlowski J."/>
            <person name="Sierra R."/>
            <person name="Euteneuer U."/>
            <person name="Pillet L."/>
            <person name="Moustafa A."/>
            <person name="Platzer M."/>
            <person name="Groth M."/>
            <person name="Szafranski K."/>
            <person name="Schliwa M."/>
        </authorList>
    </citation>
    <scope>NUCLEOTIDE SEQUENCE [LARGE SCALE GENOMIC DNA]</scope>
</reference>
<keyword evidence="1" id="KW-0472">Membrane</keyword>
<evidence type="ECO:0000313" key="2">
    <source>
        <dbReference type="EMBL" id="ETO33138.1"/>
    </source>
</evidence>
<feature type="transmembrane region" description="Helical" evidence="1">
    <location>
        <begin position="122"/>
        <end position="139"/>
    </location>
</feature>
<organism evidence="2 3">
    <name type="scientific">Reticulomyxa filosa</name>
    <dbReference type="NCBI Taxonomy" id="46433"/>
    <lineage>
        <taxon>Eukaryota</taxon>
        <taxon>Sar</taxon>
        <taxon>Rhizaria</taxon>
        <taxon>Retaria</taxon>
        <taxon>Foraminifera</taxon>
        <taxon>Monothalamids</taxon>
        <taxon>Reticulomyxidae</taxon>
        <taxon>Reticulomyxa</taxon>
    </lineage>
</organism>
<dbReference type="InterPro" id="IPR015943">
    <property type="entry name" value="WD40/YVTN_repeat-like_dom_sf"/>
</dbReference>
<keyword evidence="3" id="KW-1185">Reference proteome</keyword>
<evidence type="ECO:0000313" key="3">
    <source>
        <dbReference type="Proteomes" id="UP000023152"/>
    </source>
</evidence>
<accession>X6P4U0</accession>
<dbReference type="AlphaFoldDB" id="X6P4U0"/>
<comment type="caution">
    <text evidence="2">The sequence shown here is derived from an EMBL/GenBank/DDBJ whole genome shotgun (WGS) entry which is preliminary data.</text>
</comment>
<dbReference type="Gene3D" id="2.130.10.10">
    <property type="entry name" value="YVTN repeat-like/Quinoprotein amine dehydrogenase"/>
    <property type="match status" value="1"/>
</dbReference>
<dbReference type="Proteomes" id="UP000023152">
    <property type="component" value="Unassembled WGS sequence"/>
</dbReference>
<name>X6P4U0_RETFI</name>
<evidence type="ECO:0000256" key="1">
    <source>
        <dbReference type="SAM" id="Phobius"/>
    </source>
</evidence>